<keyword evidence="2" id="KW-1185">Reference proteome</keyword>
<proteinExistence type="predicted"/>
<evidence type="ECO:0000313" key="1">
    <source>
        <dbReference type="EMBL" id="QEC67771.1"/>
    </source>
</evidence>
<accession>A0A5B8VA82</accession>
<dbReference type="PIRSF" id="PIRSF010372">
    <property type="entry name" value="PaiB"/>
    <property type="match status" value="1"/>
</dbReference>
<dbReference type="KEGG" id="pgin:FRZ67_10860"/>
<dbReference type="InterPro" id="IPR007396">
    <property type="entry name" value="TR_PAI2-type"/>
</dbReference>
<dbReference type="AlphaFoldDB" id="A0A5B8VA82"/>
<dbReference type="PANTHER" id="PTHR35802:SF1">
    <property type="entry name" value="PROTEASE SYNTHASE AND SPORULATION PROTEIN PAI 2"/>
    <property type="match status" value="1"/>
</dbReference>
<name>A0A5B8VA82_9BACT</name>
<dbReference type="InterPro" id="IPR012349">
    <property type="entry name" value="Split_barrel_FMN-bd"/>
</dbReference>
<dbReference type="RefSeq" id="WP_147189578.1">
    <property type="nucleotide sequence ID" value="NZ_CP042435.1"/>
</dbReference>
<sequence>MYNVPHFKTSDSDEVIAFMHAHPFIMLCGVSENNTPVVTHVPVLIEQRGDKIYLLAHVMRKQDHTKAFEANPNVLAVFSGAHTYISASWYGNKQSASTWNYQTVHARGILKFLDDDGLLNIITKLTETFEQNPASPSLVHKMEEAYVSSMMKAIVAFEIEVTDLQHVFKLSQNRDEKSYENIIEQLGSKDSEAKEIAEIMRKRKSKVYPS</sequence>
<evidence type="ECO:0008006" key="3">
    <source>
        <dbReference type="Google" id="ProtNLM"/>
    </source>
</evidence>
<gene>
    <name evidence="1" type="ORF">FRZ67_10860</name>
</gene>
<dbReference type="PANTHER" id="PTHR35802">
    <property type="entry name" value="PROTEASE SYNTHASE AND SPORULATION PROTEIN PAI 2"/>
    <property type="match status" value="1"/>
</dbReference>
<reference evidence="1 2" key="1">
    <citation type="journal article" date="2016" name="Int. J. Syst. Evol. Microbiol.">
        <title>Panacibacter ginsenosidivorans gen. nov., sp. nov., with ginsenoside converting activity isolated from soil of a ginseng field.</title>
        <authorList>
            <person name="Siddiqi M.Z."/>
            <person name="Muhammad Shafi S."/>
            <person name="Choi K.D."/>
            <person name="Im W.T."/>
        </authorList>
    </citation>
    <scope>NUCLEOTIDE SEQUENCE [LARGE SCALE GENOMIC DNA]</scope>
    <source>
        <strain evidence="1 2">Gsoil1550</strain>
    </source>
</reference>
<dbReference type="OrthoDB" id="9794948at2"/>
<evidence type="ECO:0000313" key="2">
    <source>
        <dbReference type="Proteomes" id="UP000321533"/>
    </source>
</evidence>
<organism evidence="1 2">
    <name type="scientific">Panacibacter ginsenosidivorans</name>
    <dbReference type="NCBI Taxonomy" id="1813871"/>
    <lineage>
        <taxon>Bacteria</taxon>
        <taxon>Pseudomonadati</taxon>
        <taxon>Bacteroidota</taxon>
        <taxon>Chitinophagia</taxon>
        <taxon>Chitinophagales</taxon>
        <taxon>Chitinophagaceae</taxon>
        <taxon>Panacibacter</taxon>
    </lineage>
</organism>
<dbReference type="Gene3D" id="2.30.110.10">
    <property type="entry name" value="Electron Transport, Fmn-binding Protein, Chain A"/>
    <property type="match status" value="1"/>
</dbReference>
<dbReference type="Proteomes" id="UP000321533">
    <property type="component" value="Chromosome"/>
</dbReference>
<protein>
    <recommendedName>
        <fullName evidence="3">FMN-binding negative transcriptional regulator</fullName>
    </recommendedName>
</protein>
<dbReference type="Pfam" id="PF04299">
    <property type="entry name" value="FMN_bind_2"/>
    <property type="match status" value="1"/>
</dbReference>
<dbReference type="EMBL" id="CP042435">
    <property type="protein sequence ID" value="QEC67771.1"/>
    <property type="molecule type" value="Genomic_DNA"/>
</dbReference>
<dbReference type="SUPFAM" id="SSF50475">
    <property type="entry name" value="FMN-binding split barrel"/>
    <property type="match status" value="1"/>
</dbReference>